<dbReference type="CDD" id="cd00093">
    <property type="entry name" value="HTH_XRE"/>
    <property type="match status" value="1"/>
</dbReference>
<organism evidence="2 3">
    <name type="scientific">Pediococcus stilesii</name>
    <dbReference type="NCBI Taxonomy" id="331679"/>
    <lineage>
        <taxon>Bacteria</taxon>
        <taxon>Bacillati</taxon>
        <taxon>Bacillota</taxon>
        <taxon>Bacilli</taxon>
        <taxon>Lactobacillales</taxon>
        <taxon>Lactobacillaceae</taxon>
        <taxon>Pediococcus</taxon>
    </lineage>
</organism>
<proteinExistence type="predicted"/>
<reference evidence="2 3" key="1">
    <citation type="submission" date="2019-05" db="EMBL/GenBank/DDBJ databases">
        <title>The metagenome of a microbial culture collection derived from dairy environment covers the genomic content of the human microbiome.</title>
        <authorList>
            <person name="Roder T."/>
            <person name="Wuthrich D."/>
            <person name="Sattari Z."/>
            <person name="Von Ah U."/>
            <person name="Bar C."/>
            <person name="Ronchi F."/>
            <person name="Macpherson A.J."/>
            <person name="Ganal-Vonarburg S.C."/>
            <person name="Bruggmann R."/>
            <person name="Vergeres G."/>
        </authorList>
    </citation>
    <scope>NUCLEOTIDE SEQUENCE [LARGE SCALE GENOMIC DNA]</scope>
    <source>
        <strain evidence="2 3">FAM 18815</strain>
    </source>
</reference>
<evidence type="ECO:0000259" key="1">
    <source>
        <dbReference type="PROSITE" id="PS50943"/>
    </source>
</evidence>
<evidence type="ECO:0000313" key="2">
    <source>
        <dbReference type="EMBL" id="TLQ03725.1"/>
    </source>
</evidence>
<feature type="domain" description="HTH cro/C1-type" evidence="1">
    <location>
        <begin position="22"/>
        <end position="69"/>
    </location>
</feature>
<dbReference type="Pfam" id="PF08667">
    <property type="entry name" value="BetR"/>
    <property type="match status" value="1"/>
</dbReference>
<gene>
    <name evidence="2" type="ORF">FEZ51_07965</name>
</gene>
<dbReference type="GO" id="GO:0003677">
    <property type="term" value="F:DNA binding"/>
    <property type="evidence" value="ECO:0007669"/>
    <property type="project" value="InterPro"/>
</dbReference>
<evidence type="ECO:0000313" key="3">
    <source>
        <dbReference type="Proteomes" id="UP000305541"/>
    </source>
</evidence>
<comment type="caution">
    <text evidence="2">The sequence shown here is derived from an EMBL/GenBank/DDBJ whole genome shotgun (WGS) entry which is preliminary data.</text>
</comment>
<dbReference type="OrthoDB" id="2247479at2"/>
<dbReference type="InterPro" id="IPR001387">
    <property type="entry name" value="Cro/C1-type_HTH"/>
</dbReference>
<dbReference type="Proteomes" id="UP000305541">
    <property type="component" value="Unassembled WGS sequence"/>
</dbReference>
<name>A0A5R9BSY2_9LACO</name>
<dbReference type="SUPFAM" id="SSF47413">
    <property type="entry name" value="lambda repressor-like DNA-binding domains"/>
    <property type="match status" value="1"/>
</dbReference>
<sequence>MVIFVNYDSPTSREVLGYLKTKQIKQEDVANFLGIGRTTLNRKLNGASEFKISEIKQIHDQFNVPFEKFFKDIN</sequence>
<dbReference type="InterPro" id="IPR010982">
    <property type="entry name" value="Lambda_DNA-bd_dom_sf"/>
</dbReference>
<dbReference type="EMBL" id="VBTH01000015">
    <property type="protein sequence ID" value="TLQ03725.1"/>
    <property type="molecule type" value="Genomic_DNA"/>
</dbReference>
<dbReference type="AlphaFoldDB" id="A0A5R9BSY2"/>
<dbReference type="PROSITE" id="PS50943">
    <property type="entry name" value="HTH_CROC1"/>
    <property type="match status" value="1"/>
</dbReference>
<dbReference type="InterPro" id="IPR013975">
    <property type="entry name" value="Tscrpt_reg_BetR_N"/>
</dbReference>
<protein>
    <submittedName>
        <fullName evidence="2">Helix-turn-helix transcriptional regulator</fullName>
    </submittedName>
</protein>
<dbReference type="Gene3D" id="1.10.260.40">
    <property type="entry name" value="lambda repressor-like DNA-binding domains"/>
    <property type="match status" value="1"/>
</dbReference>
<accession>A0A5R9BSY2</accession>